<dbReference type="InterPro" id="IPR052734">
    <property type="entry name" value="Nod_factor_acetyltransferase"/>
</dbReference>
<dbReference type="EMBL" id="PDCG01000009">
    <property type="protein sequence ID" value="RBP97306.1"/>
    <property type="molecule type" value="Genomic_DNA"/>
</dbReference>
<evidence type="ECO:0000313" key="4">
    <source>
        <dbReference type="Proteomes" id="UP000252530"/>
    </source>
</evidence>
<dbReference type="GO" id="GO:0016747">
    <property type="term" value="F:acyltransferase activity, transferring groups other than amino-acyl groups"/>
    <property type="evidence" value="ECO:0007669"/>
    <property type="project" value="InterPro"/>
</dbReference>
<reference evidence="3 4" key="1">
    <citation type="submission" date="2017-10" db="EMBL/GenBank/DDBJ databases">
        <title>Bifidobacterium xylocopum sp. nov. and Bifidobacterium aemilianum sp. nov., from the carpenter bee (Xylocopa violacea) digestive tract.</title>
        <authorList>
            <person name="Alberoni D."/>
            <person name="Baffoni L."/>
            <person name="Di Gioia D."/>
            <person name="Gaggia F."/>
            <person name="Biavati B."/>
        </authorList>
    </citation>
    <scope>NUCLEOTIDE SEQUENCE [LARGE SCALE GENOMIC DNA]</scope>
    <source>
        <strain evidence="3 4">XV10</strain>
    </source>
</reference>
<gene>
    <name evidence="3" type="ORF">CRD60_07455</name>
</gene>
<feature type="transmembrane region" description="Helical" evidence="1">
    <location>
        <begin position="215"/>
        <end position="235"/>
    </location>
</feature>
<feature type="transmembrane region" description="Helical" evidence="1">
    <location>
        <begin position="313"/>
        <end position="335"/>
    </location>
</feature>
<feature type="domain" description="Acyltransferase 3" evidence="2">
    <location>
        <begin position="18"/>
        <end position="326"/>
    </location>
</feature>
<dbReference type="Proteomes" id="UP000252530">
    <property type="component" value="Unassembled WGS sequence"/>
</dbReference>
<dbReference type="RefSeq" id="WP_113860649.1">
    <property type="nucleotide sequence ID" value="NZ_PDCG01000009.1"/>
</dbReference>
<dbReference type="AlphaFoldDB" id="A0A366K6D7"/>
<feature type="transmembrane region" description="Helical" evidence="1">
    <location>
        <begin position="162"/>
        <end position="180"/>
    </location>
</feature>
<sequence>MPDKTAGHAADAPSHRIRWIDVSKGIAMLLVFYGHIHEEGTLPWLPDLVFSNDTVYFFHMPLFFILSGITFHPSASFIQFAGKRFRRLVIPYYFFSLYVLSKVVLKVASPALFSSLFSRETWMAPEELASILMGNSPGLWFFWALFWGDLMLWVLSRCPKPLRALIALVCLLAWPLIPSVNWPFCLASAFQALAFTSLGWILSDWLKRLGRGPSALTAVISIGTFVTSVQIFLRLPSSPAAHYGTTLTAAISGSLMVIGLVKAIFPTCTPIEYIGRNTMVYYGLNGLSLACAKRLLLLVIPLPSIQSTVCSQLLVALLAILAACLICAAVTPLLYRFCWWGVGKDKEPANAAGHL</sequence>
<feature type="transmembrane region" description="Helical" evidence="1">
    <location>
        <begin position="56"/>
        <end position="80"/>
    </location>
</feature>
<dbReference type="Pfam" id="PF01757">
    <property type="entry name" value="Acyl_transf_3"/>
    <property type="match status" value="1"/>
</dbReference>
<keyword evidence="1" id="KW-0812">Transmembrane</keyword>
<accession>A0A366K6D7</accession>
<feature type="transmembrane region" description="Helical" evidence="1">
    <location>
        <begin position="137"/>
        <end position="155"/>
    </location>
</feature>
<keyword evidence="1" id="KW-1133">Transmembrane helix</keyword>
<organism evidence="3 4">
    <name type="scientific">Bifidobacterium aemilianum</name>
    <dbReference type="NCBI Taxonomy" id="2493120"/>
    <lineage>
        <taxon>Bacteria</taxon>
        <taxon>Bacillati</taxon>
        <taxon>Actinomycetota</taxon>
        <taxon>Actinomycetes</taxon>
        <taxon>Bifidobacteriales</taxon>
        <taxon>Bifidobacteriaceae</taxon>
        <taxon>Bifidobacterium</taxon>
    </lineage>
</organism>
<feature type="transmembrane region" description="Helical" evidence="1">
    <location>
        <begin position="186"/>
        <end position="203"/>
    </location>
</feature>
<protein>
    <recommendedName>
        <fullName evidence="2">Acyltransferase 3 domain-containing protein</fullName>
    </recommendedName>
</protein>
<dbReference type="PANTHER" id="PTHR37312:SF1">
    <property type="entry name" value="MEMBRANE-BOUND ACYLTRANSFERASE YKRP-RELATED"/>
    <property type="match status" value="1"/>
</dbReference>
<keyword evidence="4" id="KW-1185">Reference proteome</keyword>
<name>A0A366K6D7_9BIFI</name>
<keyword evidence="1" id="KW-0472">Membrane</keyword>
<feature type="transmembrane region" description="Helical" evidence="1">
    <location>
        <begin position="92"/>
        <end position="117"/>
    </location>
</feature>
<evidence type="ECO:0000256" key="1">
    <source>
        <dbReference type="SAM" id="Phobius"/>
    </source>
</evidence>
<evidence type="ECO:0000259" key="2">
    <source>
        <dbReference type="Pfam" id="PF01757"/>
    </source>
</evidence>
<feature type="transmembrane region" description="Helical" evidence="1">
    <location>
        <begin position="280"/>
        <end position="301"/>
    </location>
</feature>
<dbReference type="InterPro" id="IPR002656">
    <property type="entry name" value="Acyl_transf_3_dom"/>
</dbReference>
<proteinExistence type="predicted"/>
<feature type="transmembrane region" description="Helical" evidence="1">
    <location>
        <begin position="247"/>
        <end position="268"/>
    </location>
</feature>
<dbReference type="OrthoDB" id="6623990at2"/>
<evidence type="ECO:0000313" key="3">
    <source>
        <dbReference type="EMBL" id="RBP97306.1"/>
    </source>
</evidence>
<comment type="caution">
    <text evidence="3">The sequence shown here is derived from an EMBL/GenBank/DDBJ whole genome shotgun (WGS) entry which is preliminary data.</text>
</comment>
<dbReference type="PANTHER" id="PTHR37312">
    <property type="entry name" value="MEMBRANE-BOUND ACYLTRANSFERASE YKRP-RELATED"/>
    <property type="match status" value="1"/>
</dbReference>